<evidence type="ECO:0000256" key="1">
    <source>
        <dbReference type="ARBA" id="ARBA00007310"/>
    </source>
</evidence>
<dbReference type="OMA" id="LCHVSIV"/>
<evidence type="ECO:0000256" key="4">
    <source>
        <dbReference type="ARBA" id="ARBA00022840"/>
    </source>
</evidence>
<dbReference type="GO" id="GO:0005524">
    <property type="term" value="F:ATP binding"/>
    <property type="evidence" value="ECO:0007669"/>
    <property type="project" value="UniProtKB-UniRule"/>
</dbReference>
<feature type="region of interest" description="Disordered" evidence="10">
    <location>
        <begin position="1"/>
        <end position="30"/>
    </location>
</feature>
<feature type="binding site" evidence="7">
    <location>
        <begin position="114"/>
        <end position="121"/>
    </location>
    <ligand>
        <name>ATP</name>
        <dbReference type="ChEBI" id="CHEBI:30616"/>
    </ligand>
</feature>
<dbReference type="SMART" id="SM00129">
    <property type="entry name" value="KISc"/>
    <property type="match status" value="1"/>
</dbReference>
<dbReference type="Proteomes" id="UP000189703">
    <property type="component" value="Unplaced"/>
</dbReference>
<organism evidence="12 13">
    <name type="scientific">Nelumbo nucifera</name>
    <name type="common">Sacred lotus</name>
    <dbReference type="NCBI Taxonomy" id="4432"/>
    <lineage>
        <taxon>Eukaryota</taxon>
        <taxon>Viridiplantae</taxon>
        <taxon>Streptophyta</taxon>
        <taxon>Embryophyta</taxon>
        <taxon>Tracheophyta</taxon>
        <taxon>Spermatophyta</taxon>
        <taxon>Magnoliopsida</taxon>
        <taxon>Proteales</taxon>
        <taxon>Nelumbonaceae</taxon>
        <taxon>Nelumbo</taxon>
    </lineage>
</organism>
<sequence length="954" mass="107914">MMVKTPATPLSKIEKTPSSTPGGPRSHEEKLFVTVRVRPLSQKEQEMNDQISWDCTDEHTISLKNLHPGRPTPSYCFDKVFGPTCLTWKVYEEGAKDVALSVLSGINATIFAYGQTSSGKTFTMRGITELSVKDIYEHIKNTPERDFVLKFSAMEIYNETVVDLLNRELGPLRLLDDHEKGTIVEKLVEEVAKDGEHLRHLIDICEAQRQVGETFLNDTSSRSHQIIRLTVESSFHENLRCVKSFIASLNLVDLAGSERASQTNVDGTRLKEGCHINRSLLTLTTVIRKLSGGKRNGHIPYRDSKLTRILQPSLGGNARTAIICTMSPALSHVEQSRNTLSFATSAKEVTSCAQVNMVSDKQLLKHLQKEVTRLEAELRSPESSSSSCLKSLLRERDLKIQEMELEMEELKRQRDHAQTQLELERIMHREKKGSQSGSSRQVVKCLSFSDENTSVSSASGLANIIQNKVGSCTLVLQSGSSTVPSVLVHEIRKLEQRQKQLGEEASRALEVLQKEVAYHRLGNQDTAKTIAKLLSEIKDMQAVSSTIEDIEVRDRPNLKEEITRLNSQGSDIAFLEKKLENVQKSIDKLVLSLADNEESPESETPESKAKLRKKKVLPFTLSNSTNRSNMSCPPCSPLSSSRKVMEYGQENMVLPEYNDFVCGGDVLIQPIKTNTPQSEDSNGIPSNKGTPGSCQSKSLNMKKMQKMFKNAAEENIRNIRTYVTELKERVAKLQYQKQLLVCQVLELEANEAAVSETVAPDQSPMSWHFVFEDQRKQIIMLWHLCHVSIVHRTQFYLLFRGDPADQIYMEVELRRLTWLEQYLAELGNASPALLGDEPASSISSSIRALKQEREYLAKRVSTRLTADEREMLYIKWEVPPDGKQRRRLQLVNKLWTDPLNMQHVQESADIVAKLVGFCETDEHITKEMFELNFVPFSDKRTWNGWNLISNLFHL</sequence>
<dbReference type="InterPro" id="IPR001752">
    <property type="entry name" value="Kinesin_motor_dom"/>
</dbReference>
<dbReference type="GO" id="GO:0005874">
    <property type="term" value="C:microtubule"/>
    <property type="evidence" value="ECO:0007669"/>
    <property type="project" value="UniProtKB-KW"/>
</dbReference>
<dbReference type="FunFam" id="3.40.850.10:FF:000016">
    <property type="entry name" value="Kinesin-like protein"/>
    <property type="match status" value="1"/>
</dbReference>
<dbReference type="AlphaFoldDB" id="A0A1U8A987"/>
<dbReference type="GeneID" id="104600470"/>
<dbReference type="GO" id="GO:0008017">
    <property type="term" value="F:microtubule binding"/>
    <property type="evidence" value="ECO:0007669"/>
    <property type="project" value="InterPro"/>
</dbReference>
<evidence type="ECO:0000256" key="10">
    <source>
        <dbReference type="SAM" id="MobiDB-lite"/>
    </source>
</evidence>
<dbReference type="KEGG" id="nnu:104600470"/>
<dbReference type="GO" id="GO:0007018">
    <property type="term" value="P:microtubule-based movement"/>
    <property type="evidence" value="ECO:0007669"/>
    <property type="project" value="InterPro"/>
</dbReference>
<evidence type="ECO:0000313" key="12">
    <source>
        <dbReference type="Proteomes" id="UP000189703"/>
    </source>
</evidence>
<evidence type="ECO:0000256" key="5">
    <source>
        <dbReference type="ARBA" id="ARBA00023054"/>
    </source>
</evidence>
<keyword evidence="3 7" id="KW-0547">Nucleotide-binding</keyword>
<dbReference type="FunCoup" id="A0A1U8A987">
    <property type="interactions" value="205"/>
</dbReference>
<protein>
    <recommendedName>
        <fullName evidence="8">Kinesin-like protein</fullName>
    </recommendedName>
</protein>
<dbReference type="InterPro" id="IPR021881">
    <property type="entry name" value="NACK_C"/>
</dbReference>
<feature type="domain" description="Kinesin motor" evidence="11">
    <location>
        <begin position="30"/>
        <end position="349"/>
    </location>
</feature>
<dbReference type="PROSITE" id="PS00411">
    <property type="entry name" value="KINESIN_MOTOR_1"/>
    <property type="match status" value="1"/>
</dbReference>
<feature type="coiled-coil region" evidence="9">
    <location>
        <begin position="357"/>
        <end position="427"/>
    </location>
</feature>
<dbReference type="InterPro" id="IPR027417">
    <property type="entry name" value="P-loop_NTPase"/>
</dbReference>
<dbReference type="InParanoid" id="A0A1U8A987"/>
<dbReference type="OrthoDB" id="3176171at2759"/>
<dbReference type="STRING" id="4432.A0A1U8A987"/>
<feature type="region of interest" description="Disordered" evidence="10">
    <location>
        <begin position="671"/>
        <end position="694"/>
    </location>
</feature>
<reference evidence="13" key="1">
    <citation type="submission" date="2025-08" db="UniProtKB">
        <authorList>
            <consortium name="RefSeq"/>
        </authorList>
    </citation>
    <scope>IDENTIFICATION</scope>
</reference>
<feature type="compositionally biased region" description="Acidic residues" evidence="10">
    <location>
        <begin position="595"/>
        <end position="604"/>
    </location>
</feature>
<dbReference type="CDD" id="cd01374">
    <property type="entry name" value="KISc_CENP_E"/>
    <property type="match status" value="1"/>
</dbReference>
<comment type="similarity">
    <text evidence="1">Belongs to the TRAFAC class myosin-kinesin ATPase superfamily. Kinesin family. KIN-7 subfamily.</text>
</comment>
<gene>
    <name evidence="13" type="primary">LOC104600470</name>
</gene>
<dbReference type="InterPro" id="IPR036961">
    <property type="entry name" value="Kinesin_motor_dom_sf"/>
</dbReference>
<accession>A0A1U8A987</accession>
<keyword evidence="4 7" id="KW-0067">ATP-binding</keyword>
<evidence type="ECO:0000256" key="2">
    <source>
        <dbReference type="ARBA" id="ARBA00022701"/>
    </source>
</evidence>
<dbReference type="eggNOG" id="KOG0242">
    <property type="taxonomic scope" value="Eukaryota"/>
</dbReference>
<keyword evidence="6 7" id="KW-0505">Motor protein</keyword>
<name>A0A1U8A987_NELNU</name>
<evidence type="ECO:0000256" key="9">
    <source>
        <dbReference type="SAM" id="Coils"/>
    </source>
</evidence>
<dbReference type="InterPro" id="IPR027640">
    <property type="entry name" value="Kinesin-like_fam"/>
</dbReference>
<dbReference type="SUPFAM" id="SSF52540">
    <property type="entry name" value="P-loop containing nucleoside triphosphate hydrolases"/>
    <property type="match status" value="1"/>
</dbReference>
<evidence type="ECO:0000313" key="13">
    <source>
        <dbReference type="RefSeq" id="XP_010261715.1"/>
    </source>
</evidence>
<dbReference type="Pfam" id="PF00225">
    <property type="entry name" value="Kinesin"/>
    <property type="match status" value="1"/>
</dbReference>
<evidence type="ECO:0000259" key="11">
    <source>
        <dbReference type="PROSITE" id="PS50067"/>
    </source>
</evidence>
<evidence type="ECO:0000256" key="7">
    <source>
        <dbReference type="PROSITE-ProRule" id="PRU00283"/>
    </source>
</evidence>
<keyword evidence="2 8" id="KW-0493">Microtubule</keyword>
<dbReference type="PRINTS" id="PR00380">
    <property type="entry name" value="KINESINHEAVY"/>
</dbReference>
<dbReference type="PANTHER" id="PTHR47968">
    <property type="entry name" value="CENTROMERE PROTEIN E"/>
    <property type="match status" value="1"/>
</dbReference>
<dbReference type="Pfam" id="PF11995">
    <property type="entry name" value="DUF3490"/>
    <property type="match status" value="1"/>
</dbReference>
<dbReference type="PANTHER" id="PTHR47968:SF39">
    <property type="entry name" value="KINESIN-LIKE PROTEIN KIN-7B"/>
    <property type="match status" value="1"/>
</dbReference>
<evidence type="ECO:0000256" key="8">
    <source>
        <dbReference type="RuleBase" id="RU000394"/>
    </source>
</evidence>
<proteinExistence type="inferred from homology"/>
<dbReference type="RefSeq" id="XP_010261715.1">
    <property type="nucleotide sequence ID" value="XM_010263413.2"/>
</dbReference>
<dbReference type="GO" id="GO:0003777">
    <property type="term" value="F:microtubule motor activity"/>
    <property type="evidence" value="ECO:0007669"/>
    <property type="project" value="InterPro"/>
</dbReference>
<dbReference type="Gene3D" id="3.40.850.10">
    <property type="entry name" value="Kinesin motor domain"/>
    <property type="match status" value="1"/>
</dbReference>
<feature type="region of interest" description="Disordered" evidence="10">
    <location>
        <begin position="594"/>
        <end position="615"/>
    </location>
</feature>
<evidence type="ECO:0000256" key="6">
    <source>
        <dbReference type="ARBA" id="ARBA00023175"/>
    </source>
</evidence>
<dbReference type="InterPro" id="IPR019821">
    <property type="entry name" value="Kinesin_motor_CS"/>
</dbReference>
<keyword evidence="5 9" id="KW-0175">Coiled coil</keyword>
<evidence type="ECO:0000256" key="3">
    <source>
        <dbReference type="ARBA" id="ARBA00022741"/>
    </source>
</evidence>
<dbReference type="PROSITE" id="PS50067">
    <property type="entry name" value="KINESIN_MOTOR_2"/>
    <property type="match status" value="1"/>
</dbReference>
<keyword evidence="12" id="KW-1185">Reference proteome</keyword>